<dbReference type="EMBL" id="CAJOBA010002562">
    <property type="protein sequence ID" value="CAF3650132.1"/>
    <property type="molecule type" value="Genomic_DNA"/>
</dbReference>
<dbReference type="InterPro" id="IPR016024">
    <property type="entry name" value="ARM-type_fold"/>
</dbReference>
<reference evidence="11" key="1">
    <citation type="submission" date="2021-02" db="EMBL/GenBank/DDBJ databases">
        <authorList>
            <person name="Nowell W R."/>
        </authorList>
    </citation>
    <scope>NUCLEOTIDE SEQUENCE</scope>
</reference>
<dbReference type="GO" id="GO:0046785">
    <property type="term" value="P:microtubule polymerization"/>
    <property type="evidence" value="ECO:0007669"/>
    <property type="project" value="InterPro"/>
</dbReference>
<dbReference type="Proteomes" id="UP000677228">
    <property type="component" value="Unassembled WGS sequence"/>
</dbReference>
<keyword evidence="6" id="KW-0206">Cytoskeleton</keyword>
<keyword evidence="4" id="KW-0677">Repeat</keyword>
<dbReference type="InterPro" id="IPR045110">
    <property type="entry name" value="XMAP215"/>
</dbReference>
<feature type="domain" description="TOG" evidence="10">
    <location>
        <begin position="592"/>
        <end position="828"/>
    </location>
</feature>
<feature type="compositionally biased region" description="Low complexity" evidence="9">
    <location>
        <begin position="1116"/>
        <end position="1134"/>
    </location>
</feature>
<dbReference type="InterPro" id="IPR048491">
    <property type="entry name" value="XMAP215_CLASP_TOG"/>
</dbReference>
<evidence type="ECO:0000256" key="8">
    <source>
        <dbReference type="ARBA" id="ARBA00025722"/>
    </source>
</evidence>
<feature type="region of interest" description="Disordered" evidence="9">
    <location>
        <begin position="816"/>
        <end position="880"/>
    </location>
</feature>
<feature type="compositionally biased region" description="Acidic residues" evidence="9">
    <location>
        <begin position="856"/>
        <end position="868"/>
    </location>
</feature>
<feature type="compositionally biased region" description="Low complexity" evidence="9">
    <location>
        <begin position="563"/>
        <end position="578"/>
    </location>
</feature>
<dbReference type="FunFam" id="1.25.10.10:FF:000050">
    <property type="entry name" value="Cytoskeleton-associated protein 5 isoform X1"/>
    <property type="match status" value="1"/>
</dbReference>
<dbReference type="GO" id="GO:0030951">
    <property type="term" value="P:establishment or maintenance of microtubule cytoskeleton polarity"/>
    <property type="evidence" value="ECO:0007669"/>
    <property type="project" value="InterPro"/>
</dbReference>
<feature type="domain" description="TOG" evidence="10">
    <location>
        <begin position="280"/>
        <end position="514"/>
    </location>
</feature>
<feature type="region of interest" description="Disordered" evidence="9">
    <location>
        <begin position="1344"/>
        <end position="1371"/>
    </location>
</feature>
<protein>
    <recommendedName>
        <fullName evidence="10">TOG domain-containing protein</fullName>
    </recommendedName>
</protein>
<dbReference type="SUPFAM" id="SSF48371">
    <property type="entry name" value="ARM repeat"/>
    <property type="match status" value="2"/>
</dbReference>
<keyword evidence="3" id="KW-0132">Cell division</keyword>
<dbReference type="InterPro" id="IPR034085">
    <property type="entry name" value="TOG"/>
</dbReference>
<organism evidence="11 13">
    <name type="scientific">Didymodactylos carnosus</name>
    <dbReference type="NCBI Taxonomy" id="1234261"/>
    <lineage>
        <taxon>Eukaryota</taxon>
        <taxon>Metazoa</taxon>
        <taxon>Spiralia</taxon>
        <taxon>Gnathifera</taxon>
        <taxon>Rotifera</taxon>
        <taxon>Eurotatoria</taxon>
        <taxon>Bdelloidea</taxon>
        <taxon>Philodinida</taxon>
        <taxon>Philodinidae</taxon>
        <taxon>Didymodactylos</taxon>
    </lineage>
</organism>
<dbReference type="GO" id="GO:0007051">
    <property type="term" value="P:spindle organization"/>
    <property type="evidence" value="ECO:0007669"/>
    <property type="project" value="InterPro"/>
</dbReference>
<proteinExistence type="inferred from homology"/>
<feature type="region of interest" description="Disordered" evidence="9">
    <location>
        <begin position="530"/>
        <end position="578"/>
    </location>
</feature>
<feature type="compositionally biased region" description="Basic and acidic residues" evidence="9">
    <location>
        <begin position="818"/>
        <end position="827"/>
    </location>
</feature>
<dbReference type="GO" id="GO:0061863">
    <property type="term" value="F:microtubule plus end polymerase"/>
    <property type="evidence" value="ECO:0007669"/>
    <property type="project" value="InterPro"/>
</dbReference>
<evidence type="ECO:0000256" key="9">
    <source>
        <dbReference type="SAM" id="MobiDB-lite"/>
    </source>
</evidence>
<dbReference type="InterPro" id="IPR011989">
    <property type="entry name" value="ARM-like"/>
</dbReference>
<dbReference type="Pfam" id="PF21041">
    <property type="entry name" value="XMAP215_CLASP_TOG"/>
    <property type="match status" value="4"/>
</dbReference>
<feature type="region of interest" description="Disordered" evidence="9">
    <location>
        <begin position="1627"/>
        <end position="1674"/>
    </location>
</feature>
<feature type="domain" description="TOG" evidence="10">
    <location>
        <begin position="877"/>
        <end position="1111"/>
    </location>
</feature>
<feature type="domain" description="TOG" evidence="10">
    <location>
        <begin position="1394"/>
        <end position="1633"/>
    </location>
</feature>
<dbReference type="SMART" id="SM01349">
    <property type="entry name" value="TOG"/>
    <property type="match status" value="5"/>
</dbReference>
<comment type="caution">
    <text evidence="11">The sequence shown here is derived from an EMBL/GenBank/DDBJ whole genome shotgun (WGS) entry which is preliminary data.</text>
</comment>
<evidence type="ECO:0000256" key="4">
    <source>
        <dbReference type="ARBA" id="ARBA00022737"/>
    </source>
</evidence>
<dbReference type="Pfam" id="PF21040">
    <property type="entry name" value="CEP104-like_TOG"/>
    <property type="match status" value="1"/>
</dbReference>
<keyword evidence="7" id="KW-0131">Cell cycle</keyword>
<feature type="region of interest" description="Disordered" evidence="9">
    <location>
        <begin position="1107"/>
        <end position="1193"/>
    </location>
</feature>
<keyword evidence="2" id="KW-0963">Cytoplasm</keyword>
<evidence type="ECO:0000256" key="7">
    <source>
        <dbReference type="ARBA" id="ARBA00023306"/>
    </source>
</evidence>
<feature type="compositionally biased region" description="Basic and acidic residues" evidence="9">
    <location>
        <begin position="1647"/>
        <end position="1658"/>
    </location>
</feature>
<evidence type="ECO:0000256" key="2">
    <source>
        <dbReference type="ARBA" id="ARBA00022490"/>
    </source>
</evidence>
<name>A0A8S2DDC0_9BILA</name>
<comment type="similarity">
    <text evidence="8">Belongs to the TOG/XMAP215 family.</text>
</comment>
<dbReference type="GO" id="GO:0005813">
    <property type="term" value="C:centrosome"/>
    <property type="evidence" value="ECO:0007669"/>
    <property type="project" value="UniProtKB-SubCell"/>
</dbReference>
<dbReference type="FunFam" id="1.25.10.10:FF:000019">
    <property type="entry name" value="Cytoskeleton-associated protein 5"/>
    <property type="match status" value="1"/>
</dbReference>
<evidence type="ECO:0000313" key="12">
    <source>
        <dbReference type="EMBL" id="CAF3650132.1"/>
    </source>
</evidence>
<sequence>MAADDSEWQKLPADEKVQHKSWKARLSGYEECIRLFQTQDSEKSGEFSKYLGLLKKFAVDSNEIAREKALDAVFIYVENASVAGKTANEVSSGLIQKCLNARAKTKERAIDILMMYIEIEKQDTIQEELVKGLENKQPKIVQSCLEILRRALTDFGSKTFPIKPFLKPVIPLLDDRDKSVRDESKQLLIEVYKWIGQTLMPLIQNVKPIQLQELQTEFDKINPATDKPRQTRFLRSQQDLKAKMEQELANSSNLATTTDEPMEVGDNDDGNDEANIDPYDLMEPVNILDKLPKEFYETIESKQWKERKEVAEEVLTLATKKRLLPGDYFELVKALKKIIAKDSNVIVVITAAKCCSELAKGLRKEFYKHSLGVIEVCLDRFREKKTNVVDALRETCDVCYPGTNLDQMSEMMMSVLSHKTPCVRQYTQQFLTKCFAMATTTTLPKKVLKIYMQALIKNMSEADAGVRETAAESIGMLWKNLGEKNVQPHLTDMDELKLNKIKEYSEKAVLLNVKGETRGTTTASTATTKKTGPVIVKPPPSQSETSETKETAKKVVTTKKKPSTAATGKKAGGTQSATTVLTNLNEPYSEQELTIEEAEVKGLDFVNEETLQGLTDSNWKTRLSSVEKLFDKIKSLSDQDIERECQLFLRLITKTPGLKDTHFQVLKARFDIIIHLATKSNKFSQQSLKLCLQDVLDKVSDVKNSQSAKLTLTCLCEACSVPYVLSLILPQINDMKNPKTIEQTLLWISQTIKEFSLVKGIDVKLLIQICKQQIQNSNANVRQATMMLISTLHLHMGKTIRTLFDDEKQTIQTLIDQEIEKNKDEKAPQPSKFYKRQQQQSSSSVTATGVEPGNGDGEEDMENEEIETEEKTDQMESLLPRVDISDRITEDLIKQLNDKNWKERQAALETLKTLITQAKLIKPNLGSDLVDALKLRLNDNNKMLVNLALSICQLLATALGKNGCKVHAKTLTPAIMQPLSDAKPQVRQCSISTLNAWYDECGFLSMFDVESVLELFQKGNPFMLQELCGWLASVLQKSTPSAIGKCAELKQLIQPVYTCLEDRSADVRSKAQELILPLMIHVSYPSMVQAANKLRKIVVALLDKAKEDLPPPEPSKPAAQAKKQTTATRPQTAPSKPQTAAIHGSSEDLTGDNDDRPATAAAVESSTATDAKKDKTKGKTSLTLTKPSQSKTKLLPPAKPTIRLKMSSSTLEKQQALLKMDKRLQTTSENALFERRSSLNNNFIRQQLQPSSYIKKTSSMDLTRTCYSTGGSTSSLSSTNSSVQSTRFLNSQFPMLKSLSNHELLEQQQQLGSVEQPSSLTKTNKSRIPIRIIASASSLTYKPANAGKAASTTAKKKDDDPVGPTLTKSNKEKRIEDEKALKTLKWNFDVPRREFVEQLRGQMEAYFNKALLQQMFHEDFKYHIQVLTTLQKACDDYLDEIVSNLELILRWLTLRFFETNPSVIMKIIEFLQHLFTCLSAKKQYRLLEYEASAFLPYFILKMGDNKDPIRRGVRQVLRLMCDLYPMNKIMQYLLEGIKSKNSRQRAECLEEMNSMVECFGVVSLGQSYIPTLKEVAKQIADRDTMVRNAALTLIGTVYLFSGEIVLKQLGKLSDKDQSMLDERIRRLGKPGSKQATIGNVAALSTETSKRPSPSKDDVSVPTSATDQQPRKDGTTIVRNLCRVQPMISEKKRDTSLTSSRASGFQLTLPEDNMDSLHLPDLSTNELESDFDVPELPPRIVPTTSISVTYLKASQDCRQSIDLVIALIADHDFFNSLSSLAQIDEVLNDVTKYEYLEPHIDKILRMLSMKLRITCQNHLHDPSIHLDDIQRLFRGILSVLHDLFCKQNLAKQASKDTIKELLSCLLPIVSPSPSFTLSSPTTAFASTSTTNGKENALQKLGKHVFTALVTLLQISTF</sequence>
<evidence type="ECO:0000256" key="6">
    <source>
        <dbReference type="ARBA" id="ARBA00023212"/>
    </source>
</evidence>
<evidence type="ECO:0000256" key="1">
    <source>
        <dbReference type="ARBA" id="ARBA00004300"/>
    </source>
</evidence>
<feature type="domain" description="TOG" evidence="10">
    <location>
        <begin position="1"/>
        <end position="227"/>
    </location>
</feature>
<accession>A0A8S2DDC0</accession>
<dbReference type="Proteomes" id="UP000682733">
    <property type="component" value="Unassembled WGS sequence"/>
</dbReference>
<dbReference type="FunFam" id="1.25.10.10:FF:000063">
    <property type="entry name" value="Putative cytoskeleton-associated protein 5"/>
    <property type="match status" value="1"/>
</dbReference>
<comment type="subcellular location">
    <subcellularLocation>
        <location evidence="1">Cytoplasm</location>
        <location evidence="1">Cytoskeleton</location>
        <location evidence="1">Microtubule organizing center</location>
        <location evidence="1">Centrosome</location>
    </subcellularLocation>
</comment>
<dbReference type="GO" id="GO:0051301">
    <property type="term" value="P:cell division"/>
    <property type="evidence" value="ECO:0007669"/>
    <property type="project" value="UniProtKB-KW"/>
</dbReference>
<gene>
    <name evidence="11" type="ORF">OVA965_LOCUS7847</name>
    <name evidence="12" type="ORF">TMI583_LOCUS7842</name>
</gene>
<dbReference type="EMBL" id="CAJNOK010002562">
    <property type="protein sequence ID" value="CAF0865333.1"/>
    <property type="molecule type" value="Genomic_DNA"/>
</dbReference>
<dbReference type="PANTHER" id="PTHR12609">
    <property type="entry name" value="MICROTUBULE ASSOCIATED PROTEIN XMAP215"/>
    <property type="match status" value="1"/>
</dbReference>
<keyword evidence="5" id="KW-0498">Mitosis</keyword>
<evidence type="ECO:0000256" key="3">
    <source>
        <dbReference type="ARBA" id="ARBA00022618"/>
    </source>
</evidence>
<dbReference type="Gene3D" id="1.25.10.10">
    <property type="entry name" value="Leucine-rich Repeat Variant"/>
    <property type="match status" value="5"/>
</dbReference>
<evidence type="ECO:0000256" key="5">
    <source>
        <dbReference type="ARBA" id="ARBA00022776"/>
    </source>
</evidence>
<evidence type="ECO:0000313" key="13">
    <source>
        <dbReference type="Proteomes" id="UP000677228"/>
    </source>
</evidence>
<evidence type="ECO:0000313" key="11">
    <source>
        <dbReference type="EMBL" id="CAF0865333.1"/>
    </source>
</evidence>
<feature type="compositionally biased region" description="Low complexity" evidence="9">
    <location>
        <begin position="1158"/>
        <end position="1169"/>
    </location>
</feature>
<dbReference type="GO" id="GO:0051010">
    <property type="term" value="F:microtubule plus-end binding"/>
    <property type="evidence" value="ECO:0007669"/>
    <property type="project" value="InterPro"/>
</dbReference>
<evidence type="ECO:0000259" key="10">
    <source>
        <dbReference type="SMART" id="SM01349"/>
    </source>
</evidence>
<feature type="compositionally biased region" description="Polar residues" evidence="9">
    <location>
        <begin position="1633"/>
        <end position="1646"/>
    </location>
</feature>